<feature type="compositionally biased region" description="Basic and acidic residues" evidence="1">
    <location>
        <begin position="635"/>
        <end position="668"/>
    </location>
</feature>
<dbReference type="OrthoDB" id="5415512at2759"/>
<feature type="region of interest" description="Disordered" evidence="1">
    <location>
        <begin position="327"/>
        <end position="857"/>
    </location>
</feature>
<feature type="compositionally biased region" description="Polar residues" evidence="1">
    <location>
        <begin position="669"/>
        <end position="678"/>
    </location>
</feature>
<protein>
    <submittedName>
        <fullName evidence="2">Uncharacterized protein</fullName>
    </submittedName>
</protein>
<feature type="compositionally biased region" description="Basic and acidic residues" evidence="1">
    <location>
        <begin position="476"/>
        <end position="542"/>
    </location>
</feature>
<dbReference type="EMBL" id="MU004230">
    <property type="protein sequence ID" value="KAF2674586.1"/>
    <property type="molecule type" value="Genomic_DNA"/>
</dbReference>
<evidence type="ECO:0000256" key="1">
    <source>
        <dbReference type="SAM" id="MobiDB-lite"/>
    </source>
</evidence>
<evidence type="ECO:0000313" key="2">
    <source>
        <dbReference type="EMBL" id="KAF2674586.1"/>
    </source>
</evidence>
<feature type="compositionally biased region" description="Basic and acidic residues" evidence="1">
    <location>
        <begin position="403"/>
        <end position="446"/>
    </location>
</feature>
<feature type="region of interest" description="Disordered" evidence="1">
    <location>
        <begin position="1"/>
        <end position="20"/>
    </location>
</feature>
<organism evidence="2 3">
    <name type="scientific">Microthyrium microscopicum</name>
    <dbReference type="NCBI Taxonomy" id="703497"/>
    <lineage>
        <taxon>Eukaryota</taxon>
        <taxon>Fungi</taxon>
        <taxon>Dikarya</taxon>
        <taxon>Ascomycota</taxon>
        <taxon>Pezizomycotina</taxon>
        <taxon>Dothideomycetes</taxon>
        <taxon>Dothideomycetes incertae sedis</taxon>
        <taxon>Microthyriales</taxon>
        <taxon>Microthyriaceae</taxon>
        <taxon>Microthyrium</taxon>
    </lineage>
</organism>
<feature type="compositionally biased region" description="Basic residues" evidence="1">
    <location>
        <begin position="391"/>
        <end position="402"/>
    </location>
</feature>
<feature type="region of interest" description="Disordered" evidence="1">
    <location>
        <begin position="880"/>
        <end position="952"/>
    </location>
</feature>
<feature type="compositionally biased region" description="Low complexity" evidence="1">
    <location>
        <begin position="794"/>
        <end position="812"/>
    </location>
</feature>
<feature type="compositionally biased region" description="Basic and acidic residues" evidence="1">
    <location>
        <begin position="550"/>
        <end position="562"/>
    </location>
</feature>
<dbReference type="AlphaFoldDB" id="A0A6A6US52"/>
<evidence type="ECO:0000313" key="3">
    <source>
        <dbReference type="Proteomes" id="UP000799302"/>
    </source>
</evidence>
<name>A0A6A6US52_9PEZI</name>
<dbReference type="Proteomes" id="UP000799302">
    <property type="component" value="Unassembled WGS sequence"/>
</dbReference>
<keyword evidence="3" id="KW-1185">Reference proteome</keyword>
<sequence length="1035" mass="115630">MKFKKVRVWPPEDPVPVNTNQQVVPYTAPNQPHTTVPKHFIVQSKPTKDGPEQIVNITLRRKIQPSLFDSLAEAVIPGLSLDNLALRQGVRHEGLQRNAWVRKSARKLSPVPLQSEYSVAAPAYSIQPGGPITGPTPLAGAQSTIVTAPQPVIVEKAKSQGKKETAKAKMTSAPVPAVLSMEDAALYNSTGQLPPYYSGFGQQNLPGLPPPPPAGYQRYDQNPYQQNTYGYPPPGGYAPPNIYPPPNGYQQDFSRTGLPPPKIPQAQITELKDDEPEEEAPTGPWHKCATCKAPRSSGYHKDHPLIPGRKVVDVDCSRCERIKVEKKLRETRIIYTDDEASSDGSHAPPPKKQTKKKSKPKENDKKVDFKSKGQKDSAEEDTKSEVEISKQHKKKVKPGKQSKKVESKPKDQENAEKDSGSEVEEPKQIKEKSESGKQGKKVESTPKDQAYSLEEESWSEFEELKKPKTKQHKADKKGDQEQKTKGAKKEVTKQKKDTQQQKSEKSDEHQKPVKSHKDDHDDTDHEETSEHAADTTSKEERRHRSRRIIITRERDNESDVGSRRSHLWVKSQRLLRKSLPTVEEDQKNVSVDSWGQPGKASNPDSPRLEESIHGGSDNSWGEPVRKRITSGAHHVYIEKKQADNASWDERQSHTAKRQKDSSLQEKHSGSTSQKSVATSRAPAPKDTWTSKASIRSVASEDSMPIPGVRHVSRPRKPSPPPEATDRTDWAWPSAPQASPGSEWGVKSTKITKPASARSGHSIPDAEWDTKDQLDDTKTIYPESAKSRNSHNHQSSVTTASTLSTDSSDSTTTSRHREQVYRLPAARTLSYNDYHHETSRSRPTPPVSALNFNPPARTQAYSYGSESIIVVDDDAVPGAYPRDNGTWELDKHEQHSHHPSSLHVGWEERSRDKSLPRSRDHSRDSRQTASSHHSSHRSQPHDIAPHSSSRRQPVEDRFVEGAGHVPFGGKYMEGEDEYMMTGAIPANTYRQPSDDATWITDRRYKIAIMEKTEGVDFRPAFVETETEEDAGPGAEW</sequence>
<feature type="compositionally biased region" description="Basic and acidic residues" evidence="1">
    <location>
        <begin position="767"/>
        <end position="777"/>
    </location>
</feature>
<feature type="compositionally biased region" description="Basic and acidic residues" evidence="1">
    <location>
        <begin position="360"/>
        <end position="390"/>
    </location>
</feature>
<proteinExistence type="predicted"/>
<accession>A0A6A6US52</accession>
<reference evidence="2" key="1">
    <citation type="journal article" date="2020" name="Stud. Mycol.">
        <title>101 Dothideomycetes genomes: a test case for predicting lifestyles and emergence of pathogens.</title>
        <authorList>
            <person name="Haridas S."/>
            <person name="Albert R."/>
            <person name="Binder M."/>
            <person name="Bloem J."/>
            <person name="Labutti K."/>
            <person name="Salamov A."/>
            <person name="Andreopoulos B."/>
            <person name="Baker S."/>
            <person name="Barry K."/>
            <person name="Bills G."/>
            <person name="Bluhm B."/>
            <person name="Cannon C."/>
            <person name="Castanera R."/>
            <person name="Culley D."/>
            <person name="Daum C."/>
            <person name="Ezra D."/>
            <person name="Gonzalez J."/>
            <person name="Henrissat B."/>
            <person name="Kuo A."/>
            <person name="Liang C."/>
            <person name="Lipzen A."/>
            <person name="Lutzoni F."/>
            <person name="Magnuson J."/>
            <person name="Mondo S."/>
            <person name="Nolan M."/>
            <person name="Ohm R."/>
            <person name="Pangilinan J."/>
            <person name="Park H.-J."/>
            <person name="Ramirez L."/>
            <person name="Alfaro M."/>
            <person name="Sun H."/>
            <person name="Tritt A."/>
            <person name="Yoshinaga Y."/>
            <person name="Zwiers L.-H."/>
            <person name="Turgeon B."/>
            <person name="Goodwin S."/>
            <person name="Spatafora J."/>
            <person name="Crous P."/>
            <person name="Grigoriev I."/>
        </authorList>
    </citation>
    <scope>NUCLEOTIDE SEQUENCE</scope>
    <source>
        <strain evidence="2">CBS 115976</strain>
    </source>
</reference>
<feature type="compositionally biased region" description="Basic and acidic residues" evidence="1">
    <location>
        <begin position="904"/>
        <end position="925"/>
    </location>
</feature>
<gene>
    <name evidence="2" type="ORF">BT63DRAFT_474324</name>
</gene>